<dbReference type="Proteomes" id="UP000782519">
    <property type="component" value="Unassembled WGS sequence"/>
</dbReference>
<dbReference type="EMBL" id="JACRJB010000037">
    <property type="protein sequence ID" value="MBI5130394.1"/>
    <property type="molecule type" value="Genomic_DNA"/>
</dbReference>
<sequence length="280" mass="30895">MRPDAERWIRPDVARFLAPGARPQDVFPALDRKYNPNQPRVPKGNPDGGQWTFGGLGSRWEIDLTGVGLAGIKPIVQSGRNDPRVISDADPEPVKPGQQYAQLRGRRVGNSVYINGQQFELSLGQSVSLTALEAQADMAIARVNRVDPTWKPPVSSIGSVEGMISAERGVIAAAEAKMAEFKEWGALPGRYVVESIPARGPGRNFNVWERREGNRMGYTYGCHTCGEREPGTASGNFCLDHQEPNGLNFDGRAQRLYPQCLSCSLRQGYYVQQLLLKRSQ</sequence>
<dbReference type="AlphaFoldDB" id="A0A933RZS6"/>
<organism evidence="1 2">
    <name type="scientific">Rhodopseudomonas palustris</name>
    <dbReference type="NCBI Taxonomy" id="1076"/>
    <lineage>
        <taxon>Bacteria</taxon>
        <taxon>Pseudomonadati</taxon>
        <taxon>Pseudomonadota</taxon>
        <taxon>Alphaproteobacteria</taxon>
        <taxon>Hyphomicrobiales</taxon>
        <taxon>Nitrobacteraceae</taxon>
        <taxon>Rhodopseudomonas</taxon>
    </lineage>
</organism>
<accession>A0A933RZS6</accession>
<comment type="caution">
    <text evidence="1">The sequence shown here is derived from an EMBL/GenBank/DDBJ whole genome shotgun (WGS) entry which is preliminary data.</text>
</comment>
<name>A0A933RZS6_RHOPL</name>
<evidence type="ECO:0000313" key="2">
    <source>
        <dbReference type="Proteomes" id="UP000782519"/>
    </source>
</evidence>
<protein>
    <submittedName>
        <fullName evidence="1">Uncharacterized protein</fullName>
    </submittedName>
</protein>
<proteinExistence type="predicted"/>
<evidence type="ECO:0000313" key="1">
    <source>
        <dbReference type="EMBL" id="MBI5130394.1"/>
    </source>
</evidence>
<reference evidence="1" key="1">
    <citation type="submission" date="2020-07" db="EMBL/GenBank/DDBJ databases">
        <title>Huge and variable diversity of episymbiotic CPR bacteria and DPANN archaea in groundwater ecosystems.</title>
        <authorList>
            <person name="He C.Y."/>
            <person name="Keren R."/>
            <person name="Whittaker M."/>
            <person name="Farag I.F."/>
            <person name="Doudna J."/>
            <person name="Cate J.H.D."/>
            <person name="Banfield J.F."/>
        </authorList>
    </citation>
    <scope>NUCLEOTIDE SEQUENCE</scope>
    <source>
        <strain evidence="1">NC_groundwater_1818_Pr3_B-0.1um_66_35</strain>
    </source>
</reference>
<gene>
    <name evidence="1" type="ORF">HZA66_13205</name>
</gene>